<gene>
    <name evidence="1" type="ORF">PM2_061</name>
</gene>
<name>A0A0A0Q0I9_9CAUD</name>
<accession>A0A0A0Q0I9</accession>
<evidence type="ECO:0000313" key="2">
    <source>
        <dbReference type="Proteomes" id="UP000030739"/>
    </source>
</evidence>
<dbReference type="Proteomes" id="UP000030739">
    <property type="component" value="Segment"/>
</dbReference>
<protein>
    <submittedName>
        <fullName evidence="1">Uncharacterized protein</fullName>
    </submittedName>
</protein>
<proteinExistence type="predicted"/>
<dbReference type="RefSeq" id="YP_009211482.1">
    <property type="nucleotide sequence ID" value="NC_028940.1"/>
</dbReference>
<evidence type="ECO:0000313" key="1">
    <source>
        <dbReference type="EMBL" id="AHY25023.1"/>
    </source>
</evidence>
<dbReference type="OrthoDB" id="21555at10239"/>
<dbReference type="EMBL" id="KF835987">
    <property type="protein sequence ID" value="AHY25023.1"/>
    <property type="molecule type" value="Genomic_DNA"/>
</dbReference>
<dbReference type="KEGG" id="vg:26637954"/>
<reference evidence="1 2" key="1">
    <citation type="journal article" date="2015" name="Plant Pathol. J.">
        <title>Isolation and Genomic Characterization of the T4-Like Bacteriophage PM2 Infecting Pectobacterium carotovorum subsp. carotovorum.</title>
        <authorList>
            <person name="Lim J.A."/>
            <person name="Lee D.H."/>
            <person name="Heu S."/>
        </authorList>
    </citation>
    <scope>NUCLEOTIDE SEQUENCE [LARGE SCALE GENOMIC DNA]</scope>
</reference>
<dbReference type="GeneID" id="26637954"/>
<sequence length="80" mass="9469">MKERLHTFEFRNLIGNIEYTVDYTKDEYGETTGIGRYVGVMFATSKNSLGVLWADELDEYFDSKDEMIHYCERTIRVNNK</sequence>
<dbReference type="InterPro" id="IPR020087">
    <property type="entry name" value="DUF5487"/>
</dbReference>
<organism evidence="1 2">
    <name type="scientific">Pectobacterium bacteriophage PM2</name>
    <dbReference type="NCBI Taxonomy" id="1429794"/>
    <lineage>
        <taxon>Viruses</taxon>
        <taxon>Duplodnaviria</taxon>
        <taxon>Heunggongvirae</taxon>
        <taxon>Uroviricota</taxon>
        <taxon>Caudoviricetes</taxon>
        <taxon>Pantevenvirales</taxon>
        <taxon>Straboviridae</taxon>
        <taxon>Tevenvirinae</taxon>
        <taxon>Mosugukvirus</taxon>
        <taxon>Mosugukvirus pm2</taxon>
    </lineage>
</organism>
<dbReference type="Pfam" id="PF17589">
    <property type="entry name" value="DUF5487"/>
    <property type="match status" value="1"/>
</dbReference>
<keyword evidence="2" id="KW-1185">Reference proteome</keyword>